<reference evidence="2 3" key="1">
    <citation type="submission" date="2020-08" db="EMBL/GenBank/DDBJ databases">
        <title>Genomic Encyclopedia of Type Strains, Phase IV (KMG-IV): sequencing the most valuable type-strain genomes for metagenomic binning, comparative biology and taxonomic classification.</title>
        <authorList>
            <person name="Goeker M."/>
        </authorList>
    </citation>
    <scope>NUCLEOTIDE SEQUENCE [LARGE SCALE GENOMIC DNA]</scope>
    <source>
        <strain evidence="2 3">DSM 103570</strain>
    </source>
</reference>
<proteinExistence type="predicted"/>
<evidence type="ECO:0000313" key="2">
    <source>
        <dbReference type="EMBL" id="MBB4004122.1"/>
    </source>
</evidence>
<comment type="caution">
    <text evidence="2">The sequence shown here is derived from an EMBL/GenBank/DDBJ whole genome shotgun (WGS) entry which is preliminary data.</text>
</comment>
<dbReference type="Pfam" id="PF11695">
    <property type="entry name" value="DUF3291"/>
    <property type="match status" value="1"/>
</dbReference>
<keyword evidence="3" id="KW-1185">Reference proteome</keyword>
<evidence type="ECO:0000259" key="1">
    <source>
        <dbReference type="Pfam" id="PF11695"/>
    </source>
</evidence>
<protein>
    <recommendedName>
        <fullName evidence="1">DUF3291 domain-containing protein</fullName>
    </recommendedName>
</protein>
<accession>A0A7W6HFM5</accession>
<dbReference type="InterPro" id="IPR021708">
    <property type="entry name" value="DUF3291"/>
</dbReference>
<dbReference type="AlphaFoldDB" id="A0A7W6HFM5"/>
<evidence type="ECO:0000313" key="3">
    <source>
        <dbReference type="Proteomes" id="UP000588647"/>
    </source>
</evidence>
<dbReference type="RefSeq" id="WP_183209724.1">
    <property type="nucleotide sequence ID" value="NZ_JAAAMM010000004.1"/>
</dbReference>
<feature type="domain" description="DUF3291" evidence="1">
    <location>
        <begin position="4"/>
        <end position="151"/>
    </location>
</feature>
<organism evidence="2 3">
    <name type="scientific">Aurantimonas endophytica</name>
    <dbReference type="NCBI Taxonomy" id="1522175"/>
    <lineage>
        <taxon>Bacteria</taxon>
        <taxon>Pseudomonadati</taxon>
        <taxon>Pseudomonadota</taxon>
        <taxon>Alphaproteobacteria</taxon>
        <taxon>Hyphomicrobiales</taxon>
        <taxon>Aurantimonadaceae</taxon>
        <taxon>Aurantimonas</taxon>
    </lineage>
</organism>
<name>A0A7W6HFM5_9HYPH</name>
<sequence length="185" mass="21125">MPHLALYNFNNFRVPSQEPANQGFHDRNDVNFAAAELSEGFVARSGHPDEPGPQSWGEQVYPRFHVENGDGWAPATLSLWRDLPALFAFSYAGIHAEALRHARQWFDRQASPPYVLWWVEEGHVPDWREGVERLEHLHDHGPSPHAFDFKRPFDPAGSPTTVDQEAVRRCREANERAQVLLTDPV</sequence>
<dbReference type="EMBL" id="JACIEM010000004">
    <property type="protein sequence ID" value="MBB4004122.1"/>
    <property type="molecule type" value="Genomic_DNA"/>
</dbReference>
<gene>
    <name evidence="2" type="ORF">GGR03_003210</name>
</gene>
<dbReference type="Proteomes" id="UP000588647">
    <property type="component" value="Unassembled WGS sequence"/>
</dbReference>